<dbReference type="OrthoDB" id="9786074at2"/>
<keyword evidence="3" id="KW-1185">Reference proteome</keyword>
<organism evidence="2 3">
    <name type="scientific">Desulfoluna spongiiphila</name>
    <dbReference type="NCBI Taxonomy" id="419481"/>
    <lineage>
        <taxon>Bacteria</taxon>
        <taxon>Pseudomonadati</taxon>
        <taxon>Thermodesulfobacteriota</taxon>
        <taxon>Desulfobacteria</taxon>
        <taxon>Desulfobacterales</taxon>
        <taxon>Desulfolunaceae</taxon>
        <taxon>Desulfoluna</taxon>
    </lineage>
</organism>
<dbReference type="InterPro" id="IPR048792">
    <property type="entry name" value="CarD_C"/>
</dbReference>
<evidence type="ECO:0000313" key="3">
    <source>
        <dbReference type="Proteomes" id="UP000198870"/>
    </source>
</evidence>
<dbReference type="Gene3D" id="1.20.58.1290">
    <property type="entry name" value="CarD-like, C-terminal domain"/>
    <property type="match status" value="1"/>
</dbReference>
<dbReference type="Pfam" id="PF02559">
    <property type="entry name" value="CarD_TRCF_RID"/>
    <property type="match status" value="1"/>
</dbReference>
<gene>
    <name evidence="2" type="ORF">SAMN05216233_110130</name>
</gene>
<feature type="domain" description="CarD-like/TRCF RNAP-interacting" evidence="1">
    <location>
        <begin position="8"/>
        <end position="120"/>
    </location>
</feature>
<dbReference type="Pfam" id="PF21095">
    <property type="entry name" value="CarD_C"/>
    <property type="match status" value="1"/>
</dbReference>
<dbReference type="AlphaFoldDB" id="A0A1G5GG07"/>
<name>A0A1G5GG07_9BACT</name>
<dbReference type="Gene3D" id="2.40.10.170">
    <property type="match status" value="1"/>
</dbReference>
<dbReference type="RefSeq" id="WP_092211404.1">
    <property type="nucleotide sequence ID" value="NZ_FMUX01000010.1"/>
</dbReference>
<evidence type="ECO:0000259" key="1">
    <source>
        <dbReference type="SMART" id="SM01058"/>
    </source>
</evidence>
<sequence length="179" mass="20553">MGHTDNLEFQVGDLAVYPAHGVGRIESIEIKEIGGEDMTFYIMKVLENGMVIMIPTANVESVGLRRVIKENEIPKVYEVMTQKRECAFDNQAWNRRYREYMEKIKTGSLFDVAEVFRDLFLLRLTKDLSFGERKLLDTAQSLLLKELCMAKQTDEKSMMKEIESLFSDEGMAGPQPELT</sequence>
<dbReference type="Proteomes" id="UP000198870">
    <property type="component" value="Unassembled WGS sequence"/>
</dbReference>
<dbReference type="InterPro" id="IPR052531">
    <property type="entry name" value="CarD-like_regulator"/>
</dbReference>
<dbReference type="InterPro" id="IPR003711">
    <property type="entry name" value="CarD-like/TRCF_RID"/>
</dbReference>
<reference evidence="2 3" key="1">
    <citation type="submission" date="2016-10" db="EMBL/GenBank/DDBJ databases">
        <authorList>
            <person name="de Groot N.N."/>
        </authorList>
    </citation>
    <scope>NUCLEOTIDE SEQUENCE [LARGE SCALE GENOMIC DNA]</scope>
    <source>
        <strain evidence="2 3">AA1</strain>
    </source>
</reference>
<dbReference type="InterPro" id="IPR036101">
    <property type="entry name" value="CarD-like/TRCF_RID_sf"/>
</dbReference>
<accession>A0A1G5GG07</accession>
<dbReference type="InterPro" id="IPR042215">
    <property type="entry name" value="CarD-like_C"/>
</dbReference>
<dbReference type="PANTHER" id="PTHR38447:SF1">
    <property type="entry name" value="RNA POLYMERASE-BINDING TRANSCRIPTION FACTOR CARD"/>
    <property type="match status" value="1"/>
</dbReference>
<dbReference type="SMART" id="SM01058">
    <property type="entry name" value="CarD_TRCF"/>
    <property type="match status" value="1"/>
</dbReference>
<dbReference type="PANTHER" id="PTHR38447">
    <property type="entry name" value="TRANSCRIPTION FACTOR YDEB-RELATED"/>
    <property type="match status" value="1"/>
</dbReference>
<proteinExistence type="predicted"/>
<dbReference type="STRING" id="419481.SAMN05216233_110130"/>
<dbReference type="GO" id="GO:0009303">
    <property type="term" value="P:rRNA transcription"/>
    <property type="evidence" value="ECO:0007669"/>
    <property type="project" value="TreeGrafter"/>
</dbReference>
<dbReference type="SUPFAM" id="SSF141259">
    <property type="entry name" value="CarD-like"/>
    <property type="match status" value="1"/>
</dbReference>
<protein>
    <submittedName>
        <fullName evidence="2">Transcriptional regulator, CarD family</fullName>
    </submittedName>
</protein>
<dbReference type="EMBL" id="FMUX01000010">
    <property type="protein sequence ID" value="SCY50200.1"/>
    <property type="molecule type" value="Genomic_DNA"/>
</dbReference>
<evidence type="ECO:0000313" key="2">
    <source>
        <dbReference type="EMBL" id="SCY50200.1"/>
    </source>
</evidence>